<dbReference type="FunFam" id="1.20.1250.20:FF:000022">
    <property type="entry name" value="Multidrug resistance protein MdtG"/>
    <property type="match status" value="1"/>
</dbReference>
<keyword evidence="3" id="KW-1003">Cell membrane</keyword>
<proteinExistence type="predicted"/>
<dbReference type="SUPFAM" id="SSF103473">
    <property type="entry name" value="MFS general substrate transporter"/>
    <property type="match status" value="1"/>
</dbReference>
<dbReference type="InterPro" id="IPR020846">
    <property type="entry name" value="MFS_dom"/>
</dbReference>
<evidence type="ECO:0000256" key="8">
    <source>
        <dbReference type="SAM" id="Phobius"/>
    </source>
</evidence>
<dbReference type="EMBL" id="UGWV01000002">
    <property type="protein sequence ID" value="SUF96175.1"/>
    <property type="molecule type" value="Genomic_DNA"/>
</dbReference>
<dbReference type="PANTHER" id="PTHR43414">
    <property type="entry name" value="MULTIDRUG RESISTANCE PROTEIN MDTG"/>
    <property type="match status" value="1"/>
</dbReference>
<sequence length="452" mass="49923">MSPSDVPINWKRNLTVTWLGCFLTGAAFSLVMPFLPLYVEQLGVTGHSALNMWSGLVFSITFLFSAIASPFWGGLADRKGRKIMLLRSALGMAIVMLLMGMAQNIWQFLILRALLGLLGGFIPNANALIATQVPRHKSGWALGTLSTGGVSGALLGPLAGGLLADHYGLRPVFFITASVLFICFLLTFFFIRENFLPVSKKEMLHVREVVASLKNPRLVLSLFVTTLIIQVATGSIAPILTLYVRELAGNVSNIAFISGMIASVPGVAALLSAPRLGKLGDRIGPEKDSYRRADYFRTAADSNVFCANAVAARAIAVSAWRGGWRAAASRSNSAGLQLYQPDSRAHIQLQPIFPRYRQRHRPSHGRRNFRELWLPRRILRHGRRGVVQCYLFMEQLTTAQTGNRIIFALSYLQYYRISYSFPKYLIKSKGDTDDHVCHAGRSYRCSPGRISG</sequence>
<keyword evidence="7 8" id="KW-0472">Membrane</keyword>
<dbReference type="InterPro" id="IPR011701">
    <property type="entry name" value="MFS"/>
</dbReference>
<dbReference type="PRINTS" id="PR01035">
    <property type="entry name" value="TCRTETA"/>
</dbReference>
<dbReference type="Proteomes" id="UP000254463">
    <property type="component" value="Unassembled WGS sequence"/>
</dbReference>
<evidence type="ECO:0000256" key="6">
    <source>
        <dbReference type="ARBA" id="ARBA00022989"/>
    </source>
</evidence>
<evidence type="ECO:0000256" key="4">
    <source>
        <dbReference type="ARBA" id="ARBA00022519"/>
    </source>
</evidence>
<evidence type="ECO:0000259" key="9">
    <source>
        <dbReference type="PROSITE" id="PS50850"/>
    </source>
</evidence>
<keyword evidence="2" id="KW-0813">Transport</keyword>
<reference evidence="10 11" key="1">
    <citation type="submission" date="2018-06" db="EMBL/GenBank/DDBJ databases">
        <authorList>
            <consortium name="Pathogen Informatics"/>
            <person name="Doyle S."/>
        </authorList>
    </citation>
    <scope>NUCLEOTIDE SEQUENCE [LARGE SCALE GENOMIC DNA]</scope>
    <source>
        <strain evidence="10 11">NCTC6385</strain>
    </source>
</reference>
<accession>A0A7D8IMI2</accession>
<dbReference type="PROSITE" id="PS50850">
    <property type="entry name" value="MFS"/>
    <property type="match status" value="1"/>
</dbReference>
<evidence type="ECO:0000313" key="10">
    <source>
        <dbReference type="EMBL" id="SUF96175.1"/>
    </source>
</evidence>
<evidence type="ECO:0000256" key="5">
    <source>
        <dbReference type="ARBA" id="ARBA00022692"/>
    </source>
</evidence>
<evidence type="ECO:0000256" key="7">
    <source>
        <dbReference type="ARBA" id="ARBA00023136"/>
    </source>
</evidence>
<gene>
    <name evidence="10" type="primary">yceE</name>
    <name evidence="10" type="ORF">NCTC6385_03162</name>
</gene>
<feature type="transmembrane region" description="Helical" evidence="8">
    <location>
        <begin position="50"/>
        <end position="72"/>
    </location>
</feature>
<feature type="transmembrane region" description="Helical" evidence="8">
    <location>
        <begin position="254"/>
        <end position="273"/>
    </location>
</feature>
<keyword evidence="6 8" id="KW-1133">Transmembrane helix</keyword>
<dbReference type="AlphaFoldDB" id="A0A7D8IMI2"/>
<feature type="transmembrane region" description="Helical" evidence="8">
    <location>
        <begin position="218"/>
        <end position="242"/>
    </location>
</feature>
<dbReference type="Pfam" id="PF07690">
    <property type="entry name" value="MFS_1"/>
    <property type="match status" value="1"/>
</dbReference>
<dbReference type="GO" id="GO:0022857">
    <property type="term" value="F:transmembrane transporter activity"/>
    <property type="evidence" value="ECO:0007669"/>
    <property type="project" value="InterPro"/>
</dbReference>
<comment type="subcellular location">
    <subcellularLocation>
        <location evidence="1">Cell inner membrane</location>
        <topology evidence="1">Multi-pass membrane protein</topology>
    </subcellularLocation>
</comment>
<dbReference type="GO" id="GO:0005886">
    <property type="term" value="C:plasma membrane"/>
    <property type="evidence" value="ECO:0007669"/>
    <property type="project" value="UniProtKB-SubCell"/>
</dbReference>
<evidence type="ECO:0000256" key="2">
    <source>
        <dbReference type="ARBA" id="ARBA00022448"/>
    </source>
</evidence>
<feature type="transmembrane region" description="Helical" evidence="8">
    <location>
        <begin position="108"/>
        <end position="128"/>
    </location>
</feature>
<evidence type="ECO:0000256" key="3">
    <source>
        <dbReference type="ARBA" id="ARBA00022475"/>
    </source>
</evidence>
<feature type="domain" description="Major facilitator superfamily (MFS) profile" evidence="9">
    <location>
        <begin position="13"/>
        <end position="452"/>
    </location>
</feature>
<feature type="transmembrane region" description="Helical" evidence="8">
    <location>
        <begin position="16"/>
        <end position="38"/>
    </location>
</feature>
<keyword evidence="5 8" id="KW-0812">Transmembrane</keyword>
<protein>
    <submittedName>
        <fullName evidence="10">Membrane transport protein</fullName>
    </submittedName>
</protein>
<dbReference type="NCBIfam" id="NF007372">
    <property type="entry name" value="PRK09874.1"/>
    <property type="match status" value="1"/>
</dbReference>
<dbReference type="Gene3D" id="1.20.1250.20">
    <property type="entry name" value="MFS general substrate transporter like domains"/>
    <property type="match status" value="1"/>
</dbReference>
<feature type="transmembrane region" description="Helical" evidence="8">
    <location>
        <begin position="140"/>
        <end position="160"/>
    </location>
</feature>
<keyword evidence="4" id="KW-0997">Cell inner membrane</keyword>
<feature type="transmembrane region" description="Helical" evidence="8">
    <location>
        <begin position="84"/>
        <end position="102"/>
    </location>
</feature>
<dbReference type="PANTHER" id="PTHR43414:SF6">
    <property type="entry name" value="MULTIDRUG RESISTANCE PROTEIN MDTG"/>
    <property type="match status" value="1"/>
</dbReference>
<evidence type="ECO:0000313" key="11">
    <source>
        <dbReference type="Proteomes" id="UP000254463"/>
    </source>
</evidence>
<dbReference type="InterPro" id="IPR036259">
    <property type="entry name" value="MFS_trans_sf"/>
</dbReference>
<evidence type="ECO:0000256" key="1">
    <source>
        <dbReference type="ARBA" id="ARBA00004429"/>
    </source>
</evidence>
<name>A0A7D8IMI2_SALER</name>
<organism evidence="10 11">
    <name type="scientific">Salmonella enterica</name>
    <name type="common">Salmonella choleraesuis</name>
    <dbReference type="NCBI Taxonomy" id="28901"/>
    <lineage>
        <taxon>Bacteria</taxon>
        <taxon>Pseudomonadati</taxon>
        <taxon>Pseudomonadota</taxon>
        <taxon>Gammaproteobacteria</taxon>
        <taxon>Enterobacterales</taxon>
        <taxon>Enterobacteriaceae</taxon>
        <taxon>Salmonella</taxon>
    </lineage>
</organism>
<feature type="transmembrane region" description="Helical" evidence="8">
    <location>
        <begin position="172"/>
        <end position="191"/>
    </location>
</feature>
<dbReference type="InterPro" id="IPR001958">
    <property type="entry name" value="Tet-R_TetA/multi-R_MdtG-like"/>
</dbReference>